<organism evidence="2 3">
    <name type="scientific">Mesobacillus subterraneus</name>
    <dbReference type="NCBI Taxonomy" id="285983"/>
    <lineage>
        <taxon>Bacteria</taxon>
        <taxon>Bacillati</taxon>
        <taxon>Bacillota</taxon>
        <taxon>Bacilli</taxon>
        <taxon>Bacillales</taxon>
        <taxon>Bacillaceae</taxon>
        <taxon>Mesobacillus</taxon>
    </lineage>
</organism>
<feature type="transmembrane region" description="Helical" evidence="1">
    <location>
        <begin position="141"/>
        <end position="160"/>
    </location>
</feature>
<feature type="transmembrane region" description="Helical" evidence="1">
    <location>
        <begin position="369"/>
        <end position="389"/>
    </location>
</feature>
<protein>
    <recommendedName>
        <fullName evidence="4">Sodium:solute symporter</fullName>
    </recommendedName>
</protein>
<feature type="transmembrane region" description="Helical" evidence="1">
    <location>
        <begin position="110"/>
        <end position="135"/>
    </location>
</feature>
<feature type="transmembrane region" description="Helical" evidence="1">
    <location>
        <begin position="44"/>
        <end position="62"/>
    </location>
</feature>
<accession>A0A0D6Z8N4</accession>
<feature type="transmembrane region" description="Helical" evidence="1">
    <location>
        <begin position="419"/>
        <end position="437"/>
    </location>
</feature>
<evidence type="ECO:0000313" key="3">
    <source>
        <dbReference type="Proteomes" id="UP000032512"/>
    </source>
</evidence>
<keyword evidence="1" id="KW-0472">Membrane</keyword>
<feature type="transmembrane region" description="Helical" evidence="1">
    <location>
        <begin position="345"/>
        <end position="363"/>
    </location>
</feature>
<feature type="transmembrane region" description="Helical" evidence="1">
    <location>
        <begin position="217"/>
        <end position="238"/>
    </location>
</feature>
<name>A0A0D6Z8N4_9BACI</name>
<sequence length="441" mass="49239">MVDWYILLFIAFTLVILFIDKIGSHRSVYEYTNKKEVGLSGGTFSLVIPYMTGPTFLLPFFFTLKGGASSFFIFIVTPLIMYSILRNMINSQERIANILPDQITGGKENVITFLIFGISSIGSILIQTALMAMLFKAFFHQPAILGVFLLLTFSYVLFGLGGREGVNRVGSLLLMGILFVSSFTVLTLYLQTGTGGVYQQIVKTYDGIFNGSLGANILYFLTFILVMSGQIFTSYYFWESVQAIRPNHRISALKYSSFSWAALLLSFTGFSIYLIAHTDTFSALQLMEAVTQSNSIMSHIFIYASISMLAVGIGHSLYSMLALYLRILAAMQTQRSSHHTLKQTYLFGLILMFFIGMAGINLSASFTEWLPYFVSFFSSAAVPFFYVLVQKRFSRRHFALTVGMMSMAGFPISSMINEIWLVAPAAAVLTFVVHMIGSKFN</sequence>
<evidence type="ECO:0000313" key="2">
    <source>
        <dbReference type="EMBL" id="KIY20938.1"/>
    </source>
</evidence>
<dbReference type="EMBL" id="JXIQ01000146">
    <property type="protein sequence ID" value="KIY20938.1"/>
    <property type="molecule type" value="Genomic_DNA"/>
</dbReference>
<dbReference type="AlphaFoldDB" id="A0A0D6Z8N4"/>
<evidence type="ECO:0008006" key="4">
    <source>
        <dbReference type="Google" id="ProtNLM"/>
    </source>
</evidence>
<feature type="transmembrane region" description="Helical" evidence="1">
    <location>
        <begin position="68"/>
        <end position="89"/>
    </location>
</feature>
<dbReference type="Proteomes" id="UP000032512">
    <property type="component" value="Unassembled WGS sequence"/>
</dbReference>
<feature type="transmembrane region" description="Helical" evidence="1">
    <location>
        <begin position="296"/>
        <end position="325"/>
    </location>
</feature>
<feature type="transmembrane region" description="Helical" evidence="1">
    <location>
        <begin position="6"/>
        <end position="23"/>
    </location>
</feature>
<feature type="transmembrane region" description="Helical" evidence="1">
    <location>
        <begin position="172"/>
        <end position="190"/>
    </location>
</feature>
<keyword evidence="1" id="KW-1133">Transmembrane helix</keyword>
<comment type="caution">
    <text evidence="2">The sequence shown here is derived from an EMBL/GenBank/DDBJ whole genome shotgun (WGS) entry which is preliminary data.</text>
</comment>
<proteinExistence type="predicted"/>
<keyword evidence="3" id="KW-1185">Reference proteome</keyword>
<dbReference type="RefSeq" id="WP_044395718.1">
    <property type="nucleotide sequence ID" value="NZ_JXIQ01000146.1"/>
</dbReference>
<dbReference type="PATRIC" id="fig|285983.3.peg.2471"/>
<dbReference type="OrthoDB" id="2826890at2"/>
<keyword evidence="1" id="KW-0812">Transmembrane</keyword>
<feature type="transmembrane region" description="Helical" evidence="1">
    <location>
        <begin position="258"/>
        <end position="276"/>
    </location>
</feature>
<evidence type="ECO:0000256" key="1">
    <source>
        <dbReference type="SAM" id="Phobius"/>
    </source>
</evidence>
<gene>
    <name evidence="2" type="ORF">UB32_16450</name>
</gene>
<reference evidence="2 3" key="1">
    <citation type="submission" date="2015-01" db="EMBL/GenBank/DDBJ databases">
        <title>Draft genome sequences of the supercritical CO2 tolerant bacteria Bacillus subterraneus MITOT1 and Bacillus cereus MIT0214.</title>
        <authorList>
            <person name="Peet K.C."/>
            <person name="Thompson J.R."/>
        </authorList>
    </citation>
    <scope>NUCLEOTIDE SEQUENCE [LARGE SCALE GENOMIC DNA]</scope>
    <source>
        <strain evidence="2 3">MITOT1</strain>
    </source>
</reference>